<dbReference type="InterPro" id="IPR038063">
    <property type="entry name" value="Transpep_catalytic_dom"/>
</dbReference>
<feature type="region of interest" description="Disordered" evidence="7">
    <location>
        <begin position="1"/>
        <end position="88"/>
    </location>
</feature>
<dbReference type="InterPro" id="IPR050979">
    <property type="entry name" value="LD-transpeptidase"/>
</dbReference>
<dbReference type="GO" id="GO:0071972">
    <property type="term" value="F:peptidoglycan L,D-transpeptidase activity"/>
    <property type="evidence" value="ECO:0007669"/>
    <property type="project" value="TreeGrafter"/>
</dbReference>
<keyword evidence="5 6" id="KW-0961">Cell wall biogenesis/degradation</keyword>
<dbReference type="SUPFAM" id="SSF141523">
    <property type="entry name" value="L,D-transpeptidase catalytic domain-like"/>
    <property type="match status" value="1"/>
</dbReference>
<keyword evidence="8" id="KW-1133">Transmembrane helix</keyword>
<sequence>MATVATPGRRGGRSRTIASRHSARSTRERTLRSPARPLAVEPRPGARPAPRRRPADAGVRRPSPSRRPATPGNRPPTTGRATTARPAPRRTLPVALAAVAVLLAMGTVLLLFVERRTADAVPAAMTSAPAAPAATAPPASPAPAVVTPAELARCPATATACVDLVARRAWLQHDGKVTVGPVPMLPGAETFLRPPGPTSSATPTGSFHVLWKDADAFSSEFDEPMHHAVYFAAGGIAFHEGSLTTSSNGCIHLSAADAATFFAHLRPGDGVTVF</sequence>
<reference evidence="10 11" key="1">
    <citation type="submission" date="2020-07" db="EMBL/GenBank/DDBJ databases">
        <title>Sequencing the genomes of 1000 actinobacteria strains.</title>
        <authorList>
            <person name="Klenk H.-P."/>
        </authorList>
    </citation>
    <scope>NUCLEOTIDE SEQUENCE [LARGE SCALE GENOMIC DNA]</scope>
    <source>
        <strain evidence="10 11">DSM 45772</strain>
    </source>
</reference>
<evidence type="ECO:0000256" key="2">
    <source>
        <dbReference type="ARBA" id="ARBA00022679"/>
    </source>
</evidence>
<keyword evidence="2" id="KW-0808">Transferase</keyword>
<dbReference type="Proteomes" id="UP000535890">
    <property type="component" value="Unassembled WGS sequence"/>
</dbReference>
<protein>
    <recommendedName>
        <fullName evidence="9">L,D-TPase catalytic domain-containing protein</fullName>
    </recommendedName>
</protein>
<keyword evidence="4 6" id="KW-0573">Peptidoglycan synthesis</keyword>
<evidence type="ECO:0000256" key="4">
    <source>
        <dbReference type="ARBA" id="ARBA00022984"/>
    </source>
</evidence>
<evidence type="ECO:0000256" key="7">
    <source>
        <dbReference type="SAM" id="MobiDB-lite"/>
    </source>
</evidence>
<evidence type="ECO:0000313" key="10">
    <source>
        <dbReference type="EMBL" id="NYD38199.1"/>
    </source>
</evidence>
<feature type="compositionally biased region" description="Low complexity" evidence="7">
    <location>
        <begin position="60"/>
        <end position="88"/>
    </location>
</feature>
<keyword evidence="3 6" id="KW-0133">Cell shape</keyword>
<dbReference type="GO" id="GO:0018104">
    <property type="term" value="P:peptidoglycan-protein cross-linking"/>
    <property type="evidence" value="ECO:0007669"/>
    <property type="project" value="TreeGrafter"/>
</dbReference>
<organism evidence="10 11">
    <name type="scientific">Actinomycetospora corticicola</name>
    <dbReference type="NCBI Taxonomy" id="663602"/>
    <lineage>
        <taxon>Bacteria</taxon>
        <taxon>Bacillati</taxon>
        <taxon>Actinomycetota</taxon>
        <taxon>Actinomycetes</taxon>
        <taxon>Pseudonocardiales</taxon>
        <taxon>Pseudonocardiaceae</taxon>
        <taxon>Actinomycetospora</taxon>
    </lineage>
</organism>
<dbReference type="GO" id="GO:0005576">
    <property type="term" value="C:extracellular region"/>
    <property type="evidence" value="ECO:0007669"/>
    <property type="project" value="TreeGrafter"/>
</dbReference>
<feature type="domain" description="L,D-TPase catalytic" evidence="9">
    <location>
        <begin position="158"/>
        <end position="274"/>
    </location>
</feature>
<evidence type="ECO:0000256" key="6">
    <source>
        <dbReference type="PROSITE-ProRule" id="PRU01373"/>
    </source>
</evidence>
<evidence type="ECO:0000259" key="9">
    <source>
        <dbReference type="PROSITE" id="PS52029"/>
    </source>
</evidence>
<proteinExistence type="predicted"/>
<dbReference type="AlphaFoldDB" id="A0A7Y9J8A2"/>
<accession>A0A7Y9J8A2</accession>
<dbReference type="Pfam" id="PF03734">
    <property type="entry name" value="YkuD"/>
    <property type="match status" value="1"/>
</dbReference>
<gene>
    <name evidence="10" type="ORF">BJ983_004301</name>
</gene>
<evidence type="ECO:0000313" key="11">
    <source>
        <dbReference type="Proteomes" id="UP000535890"/>
    </source>
</evidence>
<feature type="active site" description="Nucleophile" evidence="6">
    <location>
        <position position="250"/>
    </location>
</feature>
<evidence type="ECO:0000256" key="5">
    <source>
        <dbReference type="ARBA" id="ARBA00023316"/>
    </source>
</evidence>
<dbReference type="GO" id="GO:0016740">
    <property type="term" value="F:transferase activity"/>
    <property type="evidence" value="ECO:0007669"/>
    <property type="project" value="UniProtKB-KW"/>
</dbReference>
<dbReference type="PANTHER" id="PTHR30582:SF33">
    <property type="entry name" value="EXPORTED PROTEIN"/>
    <property type="match status" value="1"/>
</dbReference>
<dbReference type="RefSeq" id="WP_343054287.1">
    <property type="nucleotide sequence ID" value="NZ_BAABHP010000020.1"/>
</dbReference>
<dbReference type="PROSITE" id="PS52029">
    <property type="entry name" value="LD_TPASE"/>
    <property type="match status" value="1"/>
</dbReference>
<dbReference type="UniPathway" id="UPA00219"/>
<name>A0A7Y9J8A2_9PSEU</name>
<keyword evidence="8" id="KW-0812">Transmembrane</keyword>
<evidence type="ECO:0000256" key="1">
    <source>
        <dbReference type="ARBA" id="ARBA00004752"/>
    </source>
</evidence>
<dbReference type="GO" id="GO:0071555">
    <property type="term" value="P:cell wall organization"/>
    <property type="evidence" value="ECO:0007669"/>
    <property type="project" value="UniProtKB-UniRule"/>
</dbReference>
<feature type="active site" description="Proton donor/acceptor" evidence="6">
    <location>
        <position position="239"/>
    </location>
</feature>
<dbReference type="InterPro" id="IPR005490">
    <property type="entry name" value="LD_TPept_cat_dom"/>
</dbReference>
<evidence type="ECO:0000256" key="8">
    <source>
        <dbReference type="SAM" id="Phobius"/>
    </source>
</evidence>
<dbReference type="EMBL" id="JACCBN010000001">
    <property type="protein sequence ID" value="NYD38199.1"/>
    <property type="molecule type" value="Genomic_DNA"/>
</dbReference>
<keyword evidence="11" id="KW-1185">Reference proteome</keyword>
<dbReference type="CDD" id="cd16913">
    <property type="entry name" value="YkuD_like"/>
    <property type="match status" value="1"/>
</dbReference>
<dbReference type="Gene3D" id="2.40.440.10">
    <property type="entry name" value="L,D-transpeptidase catalytic domain-like"/>
    <property type="match status" value="1"/>
</dbReference>
<keyword evidence="8" id="KW-0472">Membrane</keyword>
<comment type="pathway">
    <text evidence="1 6">Cell wall biogenesis; peptidoglycan biosynthesis.</text>
</comment>
<evidence type="ECO:0000256" key="3">
    <source>
        <dbReference type="ARBA" id="ARBA00022960"/>
    </source>
</evidence>
<feature type="transmembrane region" description="Helical" evidence="8">
    <location>
        <begin position="94"/>
        <end position="113"/>
    </location>
</feature>
<comment type="caution">
    <text evidence="10">The sequence shown here is derived from an EMBL/GenBank/DDBJ whole genome shotgun (WGS) entry which is preliminary data.</text>
</comment>
<dbReference type="GO" id="GO:0008360">
    <property type="term" value="P:regulation of cell shape"/>
    <property type="evidence" value="ECO:0007669"/>
    <property type="project" value="UniProtKB-UniRule"/>
</dbReference>
<dbReference type="PANTHER" id="PTHR30582">
    <property type="entry name" value="L,D-TRANSPEPTIDASE"/>
    <property type="match status" value="1"/>
</dbReference>